<accession>A0A8K0D0N6</accession>
<dbReference type="GO" id="GO:0005634">
    <property type="term" value="C:nucleus"/>
    <property type="evidence" value="ECO:0007669"/>
    <property type="project" value="TreeGrafter"/>
</dbReference>
<feature type="compositionally biased region" description="Basic and acidic residues" evidence="6">
    <location>
        <begin position="373"/>
        <end position="386"/>
    </location>
</feature>
<dbReference type="EMBL" id="VTPC01004415">
    <property type="protein sequence ID" value="KAF2897188.1"/>
    <property type="molecule type" value="Genomic_DNA"/>
</dbReference>
<feature type="compositionally biased region" description="Polar residues" evidence="6">
    <location>
        <begin position="481"/>
        <end position="491"/>
    </location>
</feature>
<dbReference type="SUPFAM" id="SSF56784">
    <property type="entry name" value="HAD-like"/>
    <property type="match status" value="1"/>
</dbReference>
<dbReference type="InterPro" id="IPR031315">
    <property type="entry name" value="LNS2/PITP"/>
</dbReference>
<evidence type="ECO:0000256" key="6">
    <source>
        <dbReference type="SAM" id="MobiDB-lite"/>
    </source>
</evidence>
<proteinExistence type="inferred from homology"/>
<organism evidence="8 9">
    <name type="scientific">Ignelater luminosus</name>
    <name type="common">Cucubano</name>
    <name type="synonym">Pyrophorus luminosus</name>
    <dbReference type="NCBI Taxonomy" id="2038154"/>
    <lineage>
        <taxon>Eukaryota</taxon>
        <taxon>Metazoa</taxon>
        <taxon>Ecdysozoa</taxon>
        <taxon>Arthropoda</taxon>
        <taxon>Hexapoda</taxon>
        <taxon>Insecta</taxon>
        <taxon>Pterygota</taxon>
        <taxon>Neoptera</taxon>
        <taxon>Endopterygota</taxon>
        <taxon>Coleoptera</taxon>
        <taxon>Polyphaga</taxon>
        <taxon>Elateriformia</taxon>
        <taxon>Elateroidea</taxon>
        <taxon>Elateridae</taxon>
        <taxon>Agrypninae</taxon>
        <taxon>Pyrophorini</taxon>
        <taxon>Ignelater</taxon>
    </lineage>
</organism>
<dbReference type="PANTHER" id="PTHR12181">
    <property type="entry name" value="LIPIN"/>
    <property type="match status" value="1"/>
</dbReference>
<dbReference type="PANTHER" id="PTHR12181:SF12">
    <property type="entry name" value="PHOSPHATIDATE PHOSPHATASE"/>
    <property type="match status" value="1"/>
</dbReference>
<dbReference type="GO" id="GO:0019432">
    <property type="term" value="P:triglyceride biosynthetic process"/>
    <property type="evidence" value="ECO:0007669"/>
    <property type="project" value="TreeGrafter"/>
</dbReference>
<feature type="compositionally biased region" description="Basic residues" evidence="6">
    <location>
        <begin position="254"/>
        <end position="270"/>
    </location>
</feature>
<feature type="region of interest" description="Disordered" evidence="6">
    <location>
        <begin position="470"/>
        <end position="497"/>
    </location>
</feature>
<feature type="compositionally biased region" description="Low complexity" evidence="6">
    <location>
        <begin position="275"/>
        <end position="286"/>
    </location>
</feature>
<reference evidence="8" key="1">
    <citation type="submission" date="2019-08" db="EMBL/GenBank/DDBJ databases">
        <title>The genome of the North American firefly Photinus pyralis.</title>
        <authorList>
            <consortium name="Photinus pyralis genome working group"/>
            <person name="Fallon T.R."/>
            <person name="Sander Lower S.E."/>
            <person name="Weng J.-K."/>
        </authorList>
    </citation>
    <scope>NUCLEOTIDE SEQUENCE</scope>
    <source>
        <strain evidence="8">TRF0915ILg1</strain>
        <tissue evidence="8">Whole body</tissue>
    </source>
</reference>
<dbReference type="GO" id="GO:0009062">
    <property type="term" value="P:fatty acid catabolic process"/>
    <property type="evidence" value="ECO:0007669"/>
    <property type="project" value="TreeGrafter"/>
</dbReference>
<evidence type="ECO:0000313" key="9">
    <source>
        <dbReference type="Proteomes" id="UP000801492"/>
    </source>
</evidence>
<evidence type="ECO:0000313" key="8">
    <source>
        <dbReference type="EMBL" id="KAF2897188.1"/>
    </source>
</evidence>
<feature type="compositionally biased region" description="Basic and acidic residues" evidence="6">
    <location>
        <begin position="226"/>
        <end position="235"/>
    </location>
</feature>
<dbReference type="InterPro" id="IPR036412">
    <property type="entry name" value="HAD-like_sf"/>
</dbReference>
<dbReference type="GO" id="GO:0003713">
    <property type="term" value="F:transcription coactivator activity"/>
    <property type="evidence" value="ECO:0007669"/>
    <property type="project" value="TreeGrafter"/>
</dbReference>
<comment type="cofactor">
    <cofactor evidence="2">
        <name>Mg(2+)</name>
        <dbReference type="ChEBI" id="CHEBI:18420"/>
    </cofactor>
</comment>
<dbReference type="InterPro" id="IPR031703">
    <property type="entry name" value="Lipin_mid"/>
</dbReference>
<protein>
    <recommendedName>
        <fullName evidence="4">phosphatidate phosphatase</fullName>
        <ecNumber evidence="4">3.1.3.4</ecNumber>
    </recommendedName>
</protein>
<evidence type="ECO:0000256" key="4">
    <source>
        <dbReference type="ARBA" id="ARBA00012638"/>
    </source>
</evidence>
<dbReference type="Pfam" id="PF16876">
    <property type="entry name" value="Lipin_mid"/>
    <property type="match status" value="1"/>
</dbReference>
<evidence type="ECO:0000256" key="1">
    <source>
        <dbReference type="ARBA" id="ARBA00001180"/>
    </source>
</evidence>
<comment type="caution">
    <text evidence="8">The sequence shown here is derived from an EMBL/GenBank/DDBJ whole genome shotgun (WGS) entry which is preliminary data.</text>
</comment>
<feature type="compositionally biased region" description="Basic and acidic residues" evidence="6">
    <location>
        <begin position="298"/>
        <end position="321"/>
    </location>
</feature>
<feature type="domain" description="LNS2/PITP" evidence="7">
    <location>
        <begin position="754"/>
        <end position="910"/>
    </location>
</feature>
<dbReference type="InterPro" id="IPR013209">
    <property type="entry name" value="LNS2"/>
</dbReference>
<dbReference type="InterPro" id="IPR007651">
    <property type="entry name" value="Lipin_N"/>
</dbReference>
<comment type="similarity">
    <text evidence="3">Belongs to the lipin family.</text>
</comment>
<evidence type="ECO:0000256" key="5">
    <source>
        <dbReference type="ARBA" id="ARBA00022801"/>
    </source>
</evidence>
<dbReference type="GO" id="GO:0032869">
    <property type="term" value="P:cellular response to insulin stimulus"/>
    <property type="evidence" value="ECO:0007669"/>
    <property type="project" value="TreeGrafter"/>
</dbReference>
<evidence type="ECO:0000256" key="2">
    <source>
        <dbReference type="ARBA" id="ARBA00001946"/>
    </source>
</evidence>
<sequence>MDEEKKEKSIAMHGMNYIGRFFSNFKDFYNDINGATLTGAIDVIIVEQQDGTFNCSPFHVRFGKIGVLRSREKIVDIEVNGEPLDIHMKLGESGEAFFVEEIQDSDNEEIPEHLATSPIPVEFEELYSSQSRRRNSLDLGEKKPQLLENEVNDYTKRRHTASTDDGFTAKDFIKRQIGLGNIELGENSAEDLTLSLPSGNTTKISSEDISKDNSISETIFQMDSLEMEKPVETKPETSMISIKSEEPTSESKNGKKKRRKKSLMKKKNAQRKTSSSEPPSIEVSEPTNNTDIRANDSATDRSSLDSNISEHELKDIQKSETEVTTSANTNTNNRKVIDPDFHFFSDTELTTGPGDSRPASPTNVEGVLSDTEFEVKSRKDDDKDTEGQSWAWGEFPSSKSLMVSPSIDKGVGQTPTLAHHNSMLSSVFSFMKHRRQNSNNDGVYLADLSSGAIDPNIAKLYFTNPEDKKNTDADMDCESGNGPSLTQSPNSAEGCKSIDSDFEEQNKATQVYMFDINLSLCGWDPEPNDEIFTKNIVAFSDLCNSPALLESSKLVVRIRDKYYNWKVASPIIASLMIYQRSLPQSTIDQLCNMHMSASVQEKRTKESRGYSWWGWRRSRSSRETTPVPETTIINIDSTKETETKEQSAAVPIEAPSTKIDIPATEDGYYGSQSSGSDHGKDLVVVEEKPVEEITSPLSDKSDKCRKTLRLSSEQIKRLNLRDGLNEVEFSVTTAYQGTTRCKCHIYKWKWDDKIVISDIDGTITKSDVLGHILPIVGKDWAQSGVAQLFNKIKDNGYKLLYLSARAIGQAHITREYLKSIKQGDLNMPDGPILLNPTSLITAFHREVIEKKPEQFKISCMSDIRALFPIDSNPFYAGYGNRINDVWAYRAVGIPIVRIFTINPKGELKHELTQTFQSSYSNMSNYVDQLFPPLLEAANDYSQFAYWRDPIPVIQELDVLT</sequence>
<gene>
    <name evidence="8" type="ORF">ILUMI_08982</name>
</gene>
<feature type="compositionally biased region" description="Basic and acidic residues" evidence="6">
    <location>
        <begin position="335"/>
        <end position="345"/>
    </location>
</feature>
<keyword evidence="9" id="KW-1185">Reference proteome</keyword>
<dbReference type="Pfam" id="PF08235">
    <property type="entry name" value="LNS2"/>
    <property type="match status" value="1"/>
</dbReference>
<keyword evidence="5" id="KW-0378">Hydrolase</keyword>
<dbReference type="SMART" id="SM00775">
    <property type="entry name" value="LNS2"/>
    <property type="match status" value="1"/>
</dbReference>
<dbReference type="GO" id="GO:0008195">
    <property type="term" value="F:phosphatidate phosphatase activity"/>
    <property type="evidence" value="ECO:0007669"/>
    <property type="project" value="UniProtKB-EC"/>
</dbReference>
<dbReference type="EC" id="3.1.3.4" evidence="4"/>
<dbReference type="Pfam" id="PF04571">
    <property type="entry name" value="Lipin_N"/>
    <property type="match status" value="1"/>
</dbReference>
<feature type="compositionally biased region" description="Polar residues" evidence="6">
    <location>
        <begin position="322"/>
        <end position="334"/>
    </location>
</feature>
<evidence type="ECO:0000256" key="3">
    <source>
        <dbReference type="ARBA" id="ARBA00005476"/>
    </source>
</evidence>
<comment type="catalytic activity">
    <reaction evidence="1">
        <text>a 1,2-diacyl-sn-glycero-3-phosphate + H2O = a 1,2-diacyl-sn-glycerol + phosphate</text>
        <dbReference type="Rhea" id="RHEA:27429"/>
        <dbReference type="ChEBI" id="CHEBI:15377"/>
        <dbReference type="ChEBI" id="CHEBI:17815"/>
        <dbReference type="ChEBI" id="CHEBI:43474"/>
        <dbReference type="ChEBI" id="CHEBI:58608"/>
        <dbReference type="EC" id="3.1.3.4"/>
    </reaction>
    <physiologicalReaction direction="left-to-right" evidence="1">
        <dbReference type="Rhea" id="RHEA:27430"/>
    </physiologicalReaction>
</comment>
<feature type="region of interest" description="Disordered" evidence="6">
    <location>
        <begin position="221"/>
        <end position="392"/>
    </location>
</feature>
<evidence type="ECO:0000259" key="7">
    <source>
        <dbReference type="SMART" id="SM00775"/>
    </source>
</evidence>
<feature type="compositionally biased region" description="Polar residues" evidence="6">
    <location>
        <begin position="287"/>
        <end position="297"/>
    </location>
</feature>
<dbReference type="InterPro" id="IPR026058">
    <property type="entry name" value="LIPIN"/>
</dbReference>
<dbReference type="OrthoDB" id="4567at2759"/>
<dbReference type="AlphaFoldDB" id="A0A8K0D0N6"/>
<dbReference type="Proteomes" id="UP000801492">
    <property type="component" value="Unassembled WGS sequence"/>
</dbReference>
<dbReference type="GO" id="GO:0045944">
    <property type="term" value="P:positive regulation of transcription by RNA polymerase II"/>
    <property type="evidence" value="ECO:0007669"/>
    <property type="project" value="TreeGrafter"/>
</dbReference>
<name>A0A8K0D0N6_IGNLU</name>